<evidence type="ECO:0000256" key="11">
    <source>
        <dbReference type="HAMAP-Rule" id="MF_01920"/>
    </source>
</evidence>
<dbReference type="HAMAP" id="MF_01920">
    <property type="entry name" value="Helicase_Rep"/>
    <property type="match status" value="1"/>
</dbReference>
<dbReference type="OrthoDB" id="9806690at2"/>
<dbReference type="Gene3D" id="3.40.50.300">
    <property type="entry name" value="P-loop containing nucleotide triphosphate hydrolases"/>
    <property type="match status" value="2"/>
</dbReference>
<evidence type="ECO:0000256" key="9">
    <source>
        <dbReference type="ARBA" id="ARBA00034617"/>
    </source>
</evidence>
<dbReference type="InterPro" id="IPR014016">
    <property type="entry name" value="UvrD-like_ATP-bd"/>
</dbReference>
<evidence type="ECO:0000256" key="3">
    <source>
        <dbReference type="ARBA" id="ARBA00022741"/>
    </source>
</evidence>
<gene>
    <name evidence="11 15" type="primary">rep</name>
    <name evidence="15" type="ORF">D9V72_03050</name>
</gene>
<proteinExistence type="inferred from homology"/>
<comment type="subunit">
    <text evidence="11">Homodimer.</text>
</comment>
<dbReference type="InterPro" id="IPR005752">
    <property type="entry name" value="Helicase_Rep"/>
</dbReference>
<dbReference type="GO" id="GO:0043138">
    <property type="term" value="F:3'-5' DNA helicase activity"/>
    <property type="evidence" value="ECO:0007669"/>
    <property type="project" value="UniProtKB-UniRule"/>
</dbReference>
<dbReference type="PROSITE" id="PS51198">
    <property type="entry name" value="UVRD_HELICASE_ATP_BIND"/>
    <property type="match status" value="1"/>
</dbReference>
<feature type="domain" description="UvrD-like helicase C-terminal" evidence="14">
    <location>
        <begin position="281"/>
        <end position="562"/>
    </location>
</feature>
<comment type="catalytic activity">
    <reaction evidence="10 11">
        <text>ATP + H2O = ADP + phosphate + H(+)</text>
        <dbReference type="Rhea" id="RHEA:13065"/>
        <dbReference type="ChEBI" id="CHEBI:15377"/>
        <dbReference type="ChEBI" id="CHEBI:15378"/>
        <dbReference type="ChEBI" id="CHEBI:30616"/>
        <dbReference type="ChEBI" id="CHEBI:43474"/>
        <dbReference type="ChEBI" id="CHEBI:456216"/>
        <dbReference type="EC" id="5.6.2.4"/>
    </reaction>
</comment>
<dbReference type="RefSeq" id="WP_158355393.1">
    <property type="nucleotide sequence ID" value="NZ_CP034867.1"/>
</dbReference>
<dbReference type="GO" id="GO:0005524">
    <property type="term" value="F:ATP binding"/>
    <property type="evidence" value="ECO:0007669"/>
    <property type="project" value="UniProtKB-UniRule"/>
</dbReference>
<dbReference type="PROSITE" id="PS51217">
    <property type="entry name" value="UVRD_HELICASE_CTER"/>
    <property type="match status" value="1"/>
</dbReference>
<evidence type="ECO:0000259" key="14">
    <source>
        <dbReference type="PROSITE" id="PS51217"/>
    </source>
</evidence>
<accession>A0A4D6Y1Z6</accession>
<protein>
    <recommendedName>
        <fullName evidence="11">ATP-dependent DNA helicase Rep</fullName>
        <ecNumber evidence="11">5.6.2.4</ecNumber>
    </recommendedName>
    <alternativeName>
        <fullName evidence="11">DNA 3'-5' helicase Rep</fullName>
    </alternativeName>
</protein>
<reference evidence="15 16" key="1">
    <citation type="submission" date="2018-12" db="EMBL/GenBank/DDBJ databases">
        <authorList>
            <person name="Chong R.A."/>
        </authorList>
    </citation>
    <scope>NUCLEOTIDE SEQUENCE [LARGE SCALE GENOMIC DNA]</scope>
    <source>
        <strain evidence="15 16">Mga</strain>
    </source>
</reference>
<dbReference type="NCBIfam" id="TIGR01074">
    <property type="entry name" value="rep"/>
    <property type="match status" value="1"/>
</dbReference>
<keyword evidence="3 11" id="KW-0547">Nucleotide-binding</keyword>
<dbReference type="CDD" id="cd17932">
    <property type="entry name" value="DEXQc_UvrD"/>
    <property type="match status" value="1"/>
</dbReference>
<feature type="binding site" evidence="11">
    <location>
        <position position="278"/>
    </location>
    <ligand>
        <name>ATP</name>
        <dbReference type="ChEBI" id="CHEBI:30616"/>
    </ligand>
</feature>
<dbReference type="EMBL" id="CP034867">
    <property type="protein sequence ID" value="QCI23017.1"/>
    <property type="molecule type" value="Genomic_DNA"/>
</dbReference>
<dbReference type="Proteomes" id="UP000298716">
    <property type="component" value="Chromosome"/>
</dbReference>
<reference evidence="15 16" key="2">
    <citation type="submission" date="2019-05" db="EMBL/GenBank/DDBJ databases">
        <title>Genome evolution of the obligate endosymbiont Buchnera aphidicola.</title>
        <authorList>
            <person name="Moran N.A."/>
        </authorList>
    </citation>
    <scope>NUCLEOTIDE SEQUENCE [LARGE SCALE GENOMIC DNA]</scope>
    <source>
        <strain evidence="15 16">Mga</strain>
    </source>
</reference>
<feature type="domain" description="UvrD-like helicase ATP-binding" evidence="13">
    <location>
        <begin position="1"/>
        <end position="280"/>
    </location>
</feature>
<comment type="function">
    <text evidence="11">Rep helicase is a single-stranded DNA-dependent ATPase involved in DNA replication; it can initiate unwinding at a nick in the DNA. It binds to the single-stranded DNA and acts in a progressive fashion along the DNA in the 3' to 5' direction.</text>
</comment>
<keyword evidence="4 11" id="KW-0378">Hydrolase</keyword>
<dbReference type="PANTHER" id="PTHR11070">
    <property type="entry name" value="UVRD / RECB / PCRA DNA HELICASE FAMILY MEMBER"/>
    <property type="match status" value="1"/>
</dbReference>
<dbReference type="SUPFAM" id="SSF52540">
    <property type="entry name" value="P-loop containing nucleoside triphosphate hydrolases"/>
    <property type="match status" value="1"/>
</dbReference>
<dbReference type="InterPro" id="IPR000212">
    <property type="entry name" value="DNA_helicase_UvrD/REP"/>
</dbReference>
<dbReference type="Pfam" id="PF00580">
    <property type="entry name" value="UvrD-helicase"/>
    <property type="match status" value="1"/>
</dbReference>
<name>A0A4D6Y1Z6_9GAMM</name>
<evidence type="ECO:0000259" key="13">
    <source>
        <dbReference type="PROSITE" id="PS51198"/>
    </source>
</evidence>
<evidence type="ECO:0000256" key="2">
    <source>
        <dbReference type="ARBA" id="ARBA00022705"/>
    </source>
</evidence>
<keyword evidence="8 11" id="KW-0413">Isomerase</keyword>
<dbReference type="InterPro" id="IPR027417">
    <property type="entry name" value="P-loop_NTPase"/>
</dbReference>
<comment type="catalytic activity">
    <reaction evidence="9 11">
        <text>Couples ATP hydrolysis with the unwinding of duplex DNA by translocating in the 3'-5' direction.</text>
        <dbReference type="EC" id="5.6.2.4"/>
    </reaction>
</comment>
<evidence type="ECO:0000256" key="12">
    <source>
        <dbReference type="PROSITE-ProRule" id="PRU00560"/>
    </source>
</evidence>
<keyword evidence="7 11" id="KW-0238">DNA-binding</keyword>
<evidence type="ECO:0000256" key="10">
    <source>
        <dbReference type="ARBA" id="ARBA00048988"/>
    </source>
</evidence>
<evidence type="ECO:0000256" key="6">
    <source>
        <dbReference type="ARBA" id="ARBA00022840"/>
    </source>
</evidence>
<dbReference type="GO" id="GO:0016887">
    <property type="term" value="F:ATP hydrolysis activity"/>
    <property type="evidence" value="ECO:0007669"/>
    <property type="project" value="RHEA"/>
</dbReference>
<feature type="binding site" evidence="12">
    <location>
        <begin position="22"/>
        <end position="29"/>
    </location>
    <ligand>
        <name>ATP</name>
        <dbReference type="ChEBI" id="CHEBI:30616"/>
    </ligand>
</feature>
<dbReference type="GO" id="GO:0000725">
    <property type="term" value="P:recombinational repair"/>
    <property type="evidence" value="ECO:0007669"/>
    <property type="project" value="TreeGrafter"/>
</dbReference>
<sequence>MSLNLTQKNAVEFTNGPCLILAGAGSGKTKVIINKIIYLINKCEYKPDNIAAVTFTNKAAYEMRIRLSQCLNISQIKRITISTFHSLGLNIIKEEINELRFNYNFTLLDEKDQMILLKKICKKEIYNSIQALKKLNFMISYWKNKFFTPLQVQLLAKSSEEKDFAYIYKEYNHYLYQANILDFDDLICIPTLLLKNNKKIRTRWQKKISYLLVDEYQDTNNSQYELIKMLTNNNSSFTLVGDEDQSIYSWRGANPQNIFLLRKDFPSLKIITMEHNYRSSGRILKAANILIANNIHFLEKKLFSKLKYGKIIKILIGENEENEAEKIVKKIISQHFKKKVKYQDHAILYRGNYQSRIVEKVLIKENIPYNISEKSSFFSRPEIKDLLSYLRIVINPDDNHAFLRIINVPSRQIGKITLTKLEEWAKKTNKSLFQVCNDVLIKNFLKEKTINKIKKFILKIKKFTKLSYLQPHNVLDYIIDDIEYKIWLSKILKEPDKVKNSINNIYTLSKWFKNMLKGDDFEQPMTLSQIVTRMTIRDIPAKNIKEEQQDQVQLMTLHASKGLEFSSVFIIGMCEGILPNQKSIDNNNIEEERRLTYVGITRAKKQLFFTYCYKRNQYGRILDMLPSRFLFELPQEDLEWEKNIFLNQSIEKIKEIKSKISNFKKKSKKNKIILNKIF</sequence>
<evidence type="ECO:0000313" key="16">
    <source>
        <dbReference type="Proteomes" id="UP000298716"/>
    </source>
</evidence>
<evidence type="ECO:0000313" key="15">
    <source>
        <dbReference type="EMBL" id="QCI23017.1"/>
    </source>
</evidence>
<dbReference type="GO" id="GO:0005829">
    <property type="term" value="C:cytosol"/>
    <property type="evidence" value="ECO:0007669"/>
    <property type="project" value="TreeGrafter"/>
</dbReference>
<dbReference type="AlphaFoldDB" id="A0A4D6Y1Z6"/>
<keyword evidence="5 11" id="KW-0347">Helicase</keyword>
<evidence type="ECO:0000256" key="8">
    <source>
        <dbReference type="ARBA" id="ARBA00023235"/>
    </source>
</evidence>
<dbReference type="InterPro" id="IPR013986">
    <property type="entry name" value="DExx_box_DNA_helicase_dom_sf"/>
</dbReference>
<evidence type="ECO:0000256" key="4">
    <source>
        <dbReference type="ARBA" id="ARBA00022801"/>
    </source>
</evidence>
<dbReference type="EC" id="5.6.2.4" evidence="11"/>
<dbReference type="Gene3D" id="1.10.10.160">
    <property type="match status" value="1"/>
</dbReference>
<evidence type="ECO:0000256" key="7">
    <source>
        <dbReference type="ARBA" id="ARBA00023125"/>
    </source>
</evidence>
<keyword evidence="2 11" id="KW-0235">DNA replication</keyword>
<comment type="similarity">
    <text evidence="1 11">Belongs to the helicase family. UvrD subfamily.</text>
</comment>
<dbReference type="CDD" id="cd18807">
    <property type="entry name" value="SF1_C_UvrD"/>
    <property type="match status" value="1"/>
</dbReference>
<organism evidence="15 16">
    <name type="scientific">Buchnera aphidicola</name>
    <name type="common">Macrosiphum gaurae</name>
    <dbReference type="NCBI Taxonomy" id="2315801"/>
    <lineage>
        <taxon>Bacteria</taxon>
        <taxon>Pseudomonadati</taxon>
        <taxon>Pseudomonadota</taxon>
        <taxon>Gammaproteobacteria</taxon>
        <taxon>Enterobacterales</taxon>
        <taxon>Erwiniaceae</taxon>
        <taxon>Buchnera</taxon>
    </lineage>
</organism>
<dbReference type="Pfam" id="PF13361">
    <property type="entry name" value="UvrD_C"/>
    <property type="match status" value="1"/>
</dbReference>
<evidence type="ECO:0000256" key="1">
    <source>
        <dbReference type="ARBA" id="ARBA00009922"/>
    </source>
</evidence>
<evidence type="ECO:0000256" key="5">
    <source>
        <dbReference type="ARBA" id="ARBA00022806"/>
    </source>
</evidence>
<dbReference type="PANTHER" id="PTHR11070:SF64">
    <property type="entry name" value="ATP-DEPENDENT DNA HELICASE REP"/>
    <property type="match status" value="1"/>
</dbReference>
<dbReference type="GO" id="GO:0003697">
    <property type="term" value="F:single-stranded DNA binding"/>
    <property type="evidence" value="ECO:0007669"/>
    <property type="project" value="UniProtKB-UniRule"/>
</dbReference>
<dbReference type="Gene3D" id="1.10.486.10">
    <property type="entry name" value="PCRA, domain 4"/>
    <property type="match status" value="1"/>
</dbReference>
<dbReference type="GO" id="GO:0006260">
    <property type="term" value="P:DNA replication"/>
    <property type="evidence" value="ECO:0007669"/>
    <property type="project" value="UniProtKB-UniRule"/>
</dbReference>
<keyword evidence="6 11" id="KW-0067">ATP-binding</keyword>
<dbReference type="InterPro" id="IPR014017">
    <property type="entry name" value="DNA_helicase_UvrD-like_C"/>
</dbReference>